<sequence length="91" mass="10456">MEADYPPTPEPSRISRLAQEYLTYRSALDDIWHGRKMIDGVTTYQTSYSTKEEEICLKIQIPFGLSNDLCQGCRWIDSGMLTTFFVEAPDI</sequence>
<evidence type="ECO:0000313" key="1">
    <source>
        <dbReference type="EMBL" id="PVV04481.1"/>
    </source>
</evidence>
<name>A0A2T9ZIS1_9FUNG</name>
<dbReference type="AlphaFoldDB" id="A0A2T9ZIS1"/>
<dbReference type="EMBL" id="MBFS01000116">
    <property type="protein sequence ID" value="PVV04481.1"/>
    <property type="molecule type" value="Genomic_DNA"/>
</dbReference>
<keyword evidence="2" id="KW-1185">Reference proteome</keyword>
<comment type="caution">
    <text evidence="1">The sequence shown here is derived from an EMBL/GenBank/DDBJ whole genome shotgun (WGS) entry which is preliminary data.</text>
</comment>
<reference evidence="1 2" key="1">
    <citation type="journal article" date="2018" name="MBio">
        <title>Comparative Genomics Reveals the Core Gene Toolbox for the Fungus-Insect Symbiosis.</title>
        <authorList>
            <person name="Wang Y."/>
            <person name="Stata M."/>
            <person name="Wang W."/>
            <person name="Stajich J.E."/>
            <person name="White M.M."/>
            <person name="Moncalvo J.M."/>
        </authorList>
    </citation>
    <scope>NUCLEOTIDE SEQUENCE [LARGE SCALE GENOMIC DNA]</scope>
    <source>
        <strain evidence="1 2">SC-DP-2</strain>
    </source>
</reference>
<dbReference type="Proteomes" id="UP000245609">
    <property type="component" value="Unassembled WGS sequence"/>
</dbReference>
<accession>A0A2T9ZIS1</accession>
<organism evidence="1 2">
    <name type="scientific">Smittium megazygosporum</name>
    <dbReference type="NCBI Taxonomy" id="133381"/>
    <lineage>
        <taxon>Eukaryota</taxon>
        <taxon>Fungi</taxon>
        <taxon>Fungi incertae sedis</taxon>
        <taxon>Zoopagomycota</taxon>
        <taxon>Kickxellomycotina</taxon>
        <taxon>Harpellomycetes</taxon>
        <taxon>Harpellales</taxon>
        <taxon>Legeriomycetaceae</taxon>
        <taxon>Smittium</taxon>
    </lineage>
</organism>
<evidence type="ECO:0000313" key="2">
    <source>
        <dbReference type="Proteomes" id="UP000245609"/>
    </source>
</evidence>
<proteinExistence type="predicted"/>
<protein>
    <submittedName>
        <fullName evidence="1">Uncharacterized protein</fullName>
    </submittedName>
</protein>
<gene>
    <name evidence="1" type="ORF">BB560_001018</name>
</gene>